<dbReference type="AlphaFoldDB" id="A0A8D0HJB1"/>
<feature type="region of interest" description="Disordered" evidence="1">
    <location>
        <begin position="198"/>
        <end position="226"/>
    </location>
</feature>
<feature type="compositionally biased region" description="Low complexity" evidence="1">
    <location>
        <begin position="257"/>
        <end position="272"/>
    </location>
</feature>
<keyword evidence="3" id="KW-1185">Reference proteome</keyword>
<sequence>MWALISSPPSRPSGSNVDSLLRLRGRLLLDHEALSCLLVLLFVDEPKLNTSRLHRVLRNLCYHAQTRGWVIRSLLSILQRSSESELCIETPKGAAAPDDKGKRAAKTCAADSRPLDLLHKMESKSSGQLSWLSVSMDAALGCRTNIFQIQRAGGRKHTEKHAAAGSTVHIHPQAAPVVCRHVLDTLIQLAKVFPSHFTQQRTKETNCESDRERGSKQLGSPCSGQAGPSGISTDFWDLLVKLDNMNVSRKGKNSIKSVPVSSGSDGESSPYSLEASPLGQLMNMLSHPVIRRSSLLTEKLLRLLSLISIALPENKAAAEGAAPHGATAPAPAPAPTLATATAAIAAASIGAASAAGVTATSTATTTVSTTAKSSKSPAKVSDGGGGGGVDTKMVASGLTENQLQLSVEVLTSHSCSEEGLEDAANVLLQLSRGDPATRDTVLKLLLNGARQLGCTLCKQIGTLLAELREYNLEQQRRAQCETLSPDGLPEEQPQTTKPKGKMQSRFDMAENVVIVASQKRPLGGRELQLPSMSMLTSKTSTQKFFLRVLQVIIQLRDDTRRASKKAKQTGRLGSSGLGSASSIQAAVRQLEAEADAIIQMVREGQRARRQQQAATVSMVPVVLAGHSFVY</sequence>
<evidence type="ECO:0000313" key="3">
    <source>
        <dbReference type="Proteomes" id="UP000694392"/>
    </source>
</evidence>
<feature type="region of interest" description="Disordered" evidence="1">
    <location>
        <begin position="252"/>
        <end position="272"/>
    </location>
</feature>
<feature type="region of interest" description="Disordered" evidence="1">
    <location>
        <begin position="482"/>
        <end position="503"/>
    </location>
</feature>
<evidence type="ECO:0000256" key="1">
    <source>
        <dbReference type="SAM" id="MobiDB-lite"/>
    </source>
</evidence>
<protein>
    <recommendedName>
        <fullName evidence="4">HUWE1</fullName>
    </recommendedName>
</protein>
<name>A0A8D0HJB1_SPHPU</name>
<dbReference type="Proteomes" id="UP000694392">
    <property type="component" value="Unplaced"/>
</dbReference>
<accession>A0A8D0HJB1</accession>
<dbReference type="Ensembl" id="ENSSPUT00000026884.1">
    <property type="protein sequence ID" value="ENSSPUP00000025189.1"/>
    <property type="gene ID" value="ENSSPUG00000019295.1"/>
</dbReference>
<evidence type="ECO:0008006" key="4">
    <source>
        <dbReference type="Google" id="ProtNLM"/>
    </source>
</evidence>
<reference evidence="2" key="2">
    <citation type="submission" date="2025-09" db="UniProtKB">
        <authorList>
            <consortium name="Ensembl"/>
        </authorList>
    </citation>
    <scope>IDENTIFICATION</scope>
</reference>
<organism evidence="2 3">
    <name type="scientific">Sphenodon punctatus</name>
    <name type="common">Tuatara</name>
    <name type="synonym">Hatteria punctata</name>
    <dbReference type="NCBI Taxonomy" id="8508"/>
    <lineage>
        <taxon>Eukaryota</taxon>
        <taxon>Metazoa</taxon>
        <taxon>Chordata</taxon>
        <taxon>Craniata</taxon>
        <taxon>Vertebrata</taxon>
        <taxon>Euteleostomi</taxon>
        <taxon>Lepidosauria</taxon>
        <taxon>Sphenodontia</taxon>
        <taxon>Sphenodontidae</taxon>
        <taxon>Sphenodon</taxon>
    </lineage>
</organism>
<feature type="region of interest" description="Disordered" evidence="1">
    <location>
        <begin position="364"/>
        <end position="392"/>
    </location>
</feature>
<proteinExistence type="predicted"/>
<evidence type="ECO:0000313" key="2">
    <source>
        <dbReference type="Ensembl" id="ENSSPUP00000025189.1"/>
    </source>
</evidence>
<reference evidence="2" key="1">
    <citation type="submission" date="2025-08" db="UniProtKB">
        <authorList>
            <consortium name="Ensembl"/>
        </authorList>
    </citation>
    <scope>IDENTIFICATION</scope>
</reference>
<feature type="compositionally biased region" description="Basic and acidic residues" evidence="1">
    <location>
        <begin position="201"/>
        <end position="215"/>
    </location>
</feature>
<feature type="compositionally biased region" description="Low complexity" evidence="1">
    <location>
        <begin position="364"/>
        <end position="379"/>
    </location>
</feature>